<keyword evidence="2" id="KW-1185">Reference proteome</keyword>
<sequence length="122" mass="13640">MDPLNPAFDGCMRIHGAGNILFPSLDQLLMYGLQVLQFIPFGTRLLGGYQLTTYLRNVNALAKRILNCCFYQGHPKNTTVVVGMIQLLAHRKKIVAHHHVRRSGQVNLLVNYSHGPPPPPEV</sequence>
<proteinExistence type="predicted"/>
<dbReference type="Proteomes" id="UP001472677">
    <property type="component" value="Unassembled WGS sequence"/>
</dbReference>
<comment type="caution">
    <text evidence="1">The sequence shown here is derived from an EMBL/GenBank/DDBJ whole genome shotgun (WGS) entry which is preliminary data.</text>
</comment>
<evidence type="ECO:0000313" key="1">
    <source>
        <dbReference type="EMBL" id="KAK8525017.1"/>
    </source>
</evidence>
<name>A0ABR2CXE1_9ROSI</name>
<reference evidence="1 2" key="1">
    <citation type="journal article" date="2024" name="G3 (Bethesda)">
        <title>Genome assembly of Hibiscus sabdariffa L. provides insights into metabolisms of medicinal natural products.</title>
        <authorList>
            <person name="Kim T."/>
        </authorList>
    </citation>
    <scope>NUCLEOTIDE SEQUENCE [LARGE SCALE GENOMIC DNA]</scope>
    <source>
        <strain evidence="1">TK-2024</strain>
        <tissue evidence="1">Old leaves</tissue>
    </source>
</reference>
<evidence type="ECO:0000313" key="2">
    <source>
        <dbReference type="Proteomes" id="UP001472677"/>
    </source>
</evidence>
<dbReference type="EMBL" id="JBBPBM010000041">
    <property type="protein sequence ID" value="KAK8525017.1"/>
    <property type="molecule type" value="Genomic_DNA"/>
</dbReference>
<protein>
    <submittedName>
        <fullName evidence="1">Uncharacterized protein</fullName>
    </submittedName>
</protein>
<organism evidence="1 2">
    <name type="scientific">Hibiscus sabdariffa</name>
    <name type="common">roselle</name>
    <dbReference type="NCBI Taxonomy" id="183260"/>
    <lineage>
        <taxon>Eukaryota</taxon>
        <taxon>Viridiplantae</taxon>
        <taxon>Streptophyta</taxon>
        <taxon>Embryophyta</taxon>
        <taxon>Tracheophyta</taxon>
        <taxon>Spermatophyta</taxon>
        <taxon>Magnoliopsida</taxon>
        <taxon>eudicotyledons</taxon>
        <taxon>Gunneridae</taxon>
        <taxon>Pentapetalae</taxon>
        <taxon>rosids</taxon>
        <taxon>malvids</taxon>
        <taxon>Malvales</taxon>
        <taxon>Malvaceae</taxon>
        <taxon>Malvoideae</taxon>
        <taxon>Hibiscus</taxon>
    </lineage>
</organism>
<accession>A0ABR2CXE1</accession>
<gene>
    <name evidence="1" type="ORF">V6N12_029866</name>
</gene>